<reference evidence="5" key="1">
    <citation type="submission" date="2020-06" db="EMBL/GenBank/DDBJ databases">
        <authorList>
            <consortium name="Plant Systems Biology data submission"/>
        </authorList>
    </citation>
    <scope>NUCLEOTIDE SEQUENCE</scope>
    <source>
        <strain evidence="5">D6</strain>
    </source>
</reference>
<dbReference type="EMBL" id="CAICTM010000248">
    <property type="protein sequence ID" value="CAB9505951.1"/>
    <property type="molecule type" value="Genomic_DNA"/>
</dbReference>
<dbReference type="Pfam" id="PF12014">
    <property type="entry name" value="Cyclin_D1_bind"/>
    <property type="match status" value="1"/>
</dbReference>
<dbReference type="PANTHER" id="PTHR10706:SF130">
    <property type="entry name" value="F-BOX ONLY PROTEIN 31"/>
    <property type="match status" value="1"/>
</dbReference>
<keyword evidence="4" id="KW-0732">Signal</keyword>
<feature type="compositionally biased region" description="Basic and acidic residues" evidence="3">
    <location>
        <begin position="62"/>
        <end position="75"/>
    </location>
</feature>
<keyword evidence="2" id="KW-0833">Ubl conjugation pathway</keyword>
<dbReference type="PANTHER" id="PTHR10706">
    <property type="entry name" value="F-BOX FAMILY PROTEIN"/>
    <property type="match status" value="1"/>
</dbReference>
<name>A0A9N8DSG0_9STRA</name>
<comment type="pathway">
    <text evidence="1">Protein modification; protein ubiquitination.</text>
</comment>
<organism evidence="5 6">
    <name type="scientific">Seminavis robusta</name>
    <dbReference type="NCBI Taxonomy" id="568900"/>
    <lineage>
        <taxon>Eukaryota</taxon>
        <taxon>Sar</taxon>
        <taxon>Stramenopiles</taxon>
        <taxon>Ochrophyta</taxon>
        <taxon>Bacillariophyta</taxon>
        <taxon>Bacillariophyceae</taxon>
        <taxon>Bacillariophycidae</taxon>
        <taxon>Naviculales</taxon>
        <taxon>Naviculaceae</taxon>
        <taxon>Seminavis</taxon>
    </lineage>
</organism>
<proteinExistence type="predicted"/>
<dbReference type="Proteomes" id="UP001153069">
    <property type="component" value="Unassembled WGS sequence"/>
</dbReference>
<comment type="caution">
    <text evidence="5">The sequence shown here is derived from an EMBL/GenBank/DDBJ whole genome shotgun (WGS) entry which is preliminary data.</text>
</comment>
<dbReference type="AlphaFoldDB" id="A0A9N8DSG0"/>
<keyword evidence="6" id="KW-1185">Reference proteome</keyword>
<evidence type="ECO:0000256" key="1">
    <source>
        <dbReference type="ARBA" id="ARBA00004906"/>
    </source>
</evidence>
<feature type="signal peptide" evidence="4">
    <location>
        <begin position="1"/>
        <end position="22"/>
    </location>
</feature>
<evidence type="ECO:0000256" key="4">
    <source>
        <dbReference type="SAM" id="SignalP"/>
    </source>
</evidence>
<feature type="chain" id="PRO_5040451907" evidence="4">
    <location>
        <begin position="23"/>
        <end position="419"/>
    </location>
</feature>
<gene>
    <name evidence="5" type="ORF">SEMRO_249_G098580.1</name>
</gene>
<dbReference type="InterPro" id="IPR045048">
    <property type="entry name" value="FBXO31/39"/>
</dbReference>
<evidence type="ECO:0000313" key="6">
    <source>
        <dbReference type="Proteomes" id="UP001153069"/>
    </source>
</evidence>
<evidence type="ECO:0000256" key="3">
    <source>
        <dbReference type="SAM" id="MobiDB-lite"/>
    </source>
</evidence>
<accession>A0A9N8DSG0</accession>
<protein>
    <submittedName>
        <fullName evidence="5">F-box protein 31</fullName>
    </submittedName>
</protein>
<evidence type="ECO:0000256" key="2">
    <source>
        <dbReference type="ARBA" id="ARBA00022786"/>
    </source>
</evidence>
<feature type="region of interest" description="Disordered" evidence="3">
    <location>
        <begin position="224"/>
        <end position="255"/>
    </location>
</feature>
<feature type="compositionally biased region" description="Polar residues" evidence="3">
    <location>
        <begin position="76"/>
        <end position="85"/>
    </location>
</feature>
<dbReference type="OrthoDB" id="722566at2759"/>
<feature type="region of interest" description="Disordered" evidence="3">
    <location>
        <begin position="59"/>
        <end position="87"/>
    </location>
</feature>
<evidence type="ECO:0000313" key="5">
    <source>
        <dbReference type="EMBL" id="CAB9505951.1"/>
    </source>
</evidence>
<sequence length="419" mass="47925">MFRSKRQLSLFLASLLPSVGLAFSASKRSPGCAVCHPRDNTETRKRCLVVATASSNDDWWMDDERSSNDKSKKLDVSNNDPNNEASPFLKGEELKQLRSDLEYYRENLKWAEVTDDKSRVASLRKEIEEQEKKDPEAVYNKARKLIAEAETVSRAVLKPDLKKKLIDHWSKQKTLAQACLPRFQMEGLWVGNYGGGPQLVNITYADDTLVATKVTGDDTVPRGEVSFTANLSPPPLNATEESDAASEYTSSSPPVSEEHTILQSKYGESIFPGQGQLAKKNFQDAKFISGVFIVYDAHRFSFSWVPTKHHVFFVRPSPHETIRLLRDVLSQEDEVDNMRYHLSRCFEIDMTTSIAREHQRGDDDDDSVDTFKRIHRQKELEMLNDMSREGDQGSVFKFWRANKWRKYIDRVLGMDDDLQ</sequence>